<proteinExistence type="predicted"/>
<dbReference type="InterPro" id="IPR020046">
    <property type="entry name" value="5-3_exonucl_a-hlix_arch_N"/>
</dbReference>
<dbReference type="GO" id="GO:0003677">
    <property type="term" value="F:DNA binding"/>
    <property type="evidence" value="ECO:0007669"/>
    <property type="project" value="UniProtKB-KW"/>
</dbReference>
<dbReference type="InterPro" id="IPR008918">
    <property type="entry name" value="HhH2"/>
</dbReference>
<keyword evidence="2" id="KW-0378">Hydrolase</keyword>
<feature type="domain" description="5'-3' exonuclease" evidence="4">
    <location>
        <begin position="7"/>
        <end position="268"/>
    </location>
</feature>
<evidence type="ECO:0000259" key="4">
    <source>
        <dbReference type="SMART" id="SM00475"/>
    </source>
</evidence>
<keyword evidence="5" id="KW-0269">Exonuclease</keyword>
<dbReference type="GO" id="GO:0008409">
    <property type="term" value="F:5'-3' exonuclease activity"/>
    <property type="evidence" value="ECO:0007669"/>
    <property type="project" value="InterPro"/>
</dbReference>
<evidence type="ECO:0000256" key="1">
    <source>
        <dbReference type="ARBA" id="ARBA00022722"/>
    </source>
</evidence>
<dbReference type="Gene3D" id="1.10.150.20">
    <property type="entry name" value="5' to 3' exonuclease, C-terminal subdomain"/>
    <property type="match status" value="1"/>
</dbReference>
<dbReference type="PANTHER" id="PTHR42646">
    <property type="entry name" value="FLAP ENDONUCLEASE XNI"/>
    <property type="match status" value="1"/>
</dbReference>
<dbReference type="GO" id="GO:0033567">
    <property type="term" value="P:DNA replication, Okazaki fragment processing"/>
    <property type="evidence" value="ECO:0007669"/>
    <property type="project" value="InterPro"/>
</dbReference>
<sequence>MDRLNAAPVLLVDASLYVFRAWHSIPDEFTDVEGRPVNAVQGFLRFLLELLERQKPERIAVAFDESLETSFRNRLYPAYKANREPAPESLRHQFRQCMALCEALGLCTLADQEFEADDLIGSLLAGLHGVGLSGLIVSADKDLSQLLREGDSQWDYARDLRWDASGVRERYGVHATQIPDFLGLAGDAVDNIPGVPGVGAKTAAALLDHFGSLDALLDRLAELPYLRLRGAAAHAQRIAAHRDMALLCRELATIRRDIDVGEAASRCQRQAPDRARLEVLAESLRLGPMTRRRLSAVADAQR</sequence>
<name>A0A1G6S2X7_9GAMM</name>
<accession>A0A1G6S2X7</accession>
<dbReference type="GO" id="GO:0017108">
    <property type="term" value="F:5'-flap endonuclease activity"/>
    <property type="evidence" value="ECO:0007669"/>
    <property type="project" value="InterPro"/>
</dbReference>
<dbReference type="InterPro" id="IPR036279">
    <property type="entry name" value="5-3_exonuclease_C_sf"/>
</dbReference>
<dbReference type="Gene3D" id="3.40.50.1010">
    <property type="entry name" value="5'-nuclease"/>
    <property type="match status" value="1"/>
</dbReference>
<keyword evidence="1" id="KW-0540">Nuclease</keyword>
<dbReference type="Proteomes" id="UP000199603">
    <property type="component" value="Unassembled WGS sequence"/>
</dbReference>
<protein>
    <submittedName>
        <fullName evidence="5">5'-3' exonuclease</fullName>
    </submittedName>
</protein>
<evidence type="ECO:0000256" key="3">
    <source>
        <dbReference type="ARBA" id="ARBA00023125"/>
    </source>
</evidence>
<dbReference type="SUPFAM" id="SSF88723">
    <property type="entry name" value="PIN domain-like"/>
    <property type="match status" value="1"/>
</dbReference>
<keyword evidence="6" id="KW-1185">Reference proteome</keyword>
<dbReference type="InterPro" id="IPR038969">
    <property type="entry name" value="FEN"/>
</dbReference>
<dbReference type="OrthoDB" id="9806424at2"/>
<dbReference type="CDD" id="cd09898">
    <property type="entry name" value="H3TH_53EXO"/>
    <property type="match status" value="1"/>
</dbReference>
<dbReference type="EMBL" id="FNAG01000001">
    <property type="protein sequence ID" value="SDD11024.1"/>
    <property type="molecule type" value="Genomic_DNA"/>
</dbReference>
<dbReference type="Pfam" id="PF02739">
    <property type="entry name" value="5_3_exonuc_N"/>
    <property type="match status" value="1"/>
</dbReference>
<dbReference type="Pfam" id="PF01367">
    <property type="entry name" value="5_3_exonuc"/>
    <property type="match status" value="1"/>
</dbReference>
<dbReference type="FunFam" id="1.10.150.20:FF:000003">
    <property type="entry name" value="DNA polymerase I"/>
    <property type="match status" value="1"/>
</dbReference>
<evidence type="ECO:0000313" key="6">
    <source>
        <dbReference type="Proteomes" id="UP000199603"/>
    </source>
</evidence>
<reference evidence="5 6" key="1">
    <citation type="submission" date="2016-10" db="EMBL/GenBank/DDBJ databases">
        <authorList>
            <person name="de Groot N.N."/>
        </authorList>
    </citation>
    <scope>NUCLEOTIDE SEQUENCE [LARGE SCALE GENOMIC DNA]</scope>
    <source>
        <strain evidence="5 6">DSM 16957</strain>
    </source>
</reference>
<dbReference type="PANTHER" id="PTHR42646:SF2">
    <property type="entry name" value="5'-3' EXONUCLEASE FAMILY PROTEIN"/>
    <property type="match status" value="1"/>
</dbReference>
<dbReference type="InterPro" id="IPR002421">
    <property type="entry name" value="5-3_exonuclease"/>
</dbReference>
<dbReference type="InterPro" id="IPR029060">
    <property type="entry name" value="PIN-like_dom_sf"/>
</dbReference>
<organism evidence="5 6">
    <name type="scientific">Aquimonas voraii</name>
    <dbReference type="NCBI Taxonomy" id="265719"/>
    <lineage>
        <taxon>Bacteria</taxon>
        <taxon>Pseudomonadati</taxon>
        <taxon>Pseudomonadota</taxon>
        <taxon>Gammaproteobacteria</taxon>
        <taxon>Lysobacterales</taxon>
        <taxon>Lysobacteraceae</taxon>
        <taxon>Aquimonas</taxon>
    </lineage>
</organism>
<dbReference type="CDD" id="cd09859">
    <property type="entry name" value="PIN_53EXO"/>
    <property type="match status" value="1"/>
</dbReference>
<dbReference type="AlphaFoldDB" id="A0A1G6S2X7"/>
<evidence type="ECO:0000313" key="5">
    <source>
        <dbReference type="EMBL" id="SDD11024.1"/>
    </source>
</evidence>
<dbReference type="STRING" id="265719.SAMN04488509_101264"/>
<dbReference type="SMART" id="SM00475">
    <property type="entry name" value="53EXOc"/>
    <property type="match status" value="1"/>
</dbReference>
<dbReference type="SUPFAM" id="SSF47807">
    <property type="entry name" value="5' to 3' exonuclease, C-terminal subdomain"/>
    <property type="match status" value="1"/>
</dbReference>
<dbReference type="InterPro" id="IPR020045">
    <property type="entry name" value="DNA_polI_H3TH"/>
</dbReference>
<evidence type="ECO:0000256" key="2">
    <source>
        <dbReference type="ARBA" id="ARBA00022801"/>
    </source>
</evidence>
<keyword evidence="3" id="KW-0238">DNA-binding</keyword>
<dbReference type="RefSeq" id="WP_091237914.1">
    <property type="nucleotide sequence ID" value="NZ_FNAG01000001.1"/>
</dbReference>
<gene>
    <name evidence="5" type="ORF">SAMN04488509_101264</name>
</gene>
<dbReference type="SMART" id="SM00279">
    <property type="entry name" value="HhH2"/>
    <property type="match status" value="1"/>
</dbReference>